<name>K3ZKN2_SETIT</name>
<keyword evidence="2" id="KW-1185">Reference proteome</keyword>
<accession>K3ZKN2</accession>
<protein>
    <submittedName>
        <fullName evidence="1">Uncharacterized protein</fullName>
    </submittedName>
</protein>
<reference evidence="2" key="1">
    <citation type="journal article" date="2012" name="Nat. Biotechnol.">
        <title>Reference genome sequence of the model plant Setaria.</title>
        <authorList>
            <person name="Bennetzen J.L."/>
            <person name="Schmutz J."/>
            <person name="Wang H."/>
            <person name="Percifield R."/>
            <person name="Hawkins J."/>
            <person name="Pontaroli A.C."/>
            <person name="Estep M."/>
            <person name="Feng L."/>
            <person name="Vaughn J.N."/>
            <person name="Grimwood J."/>
            <person name="Jenkins J."/>
            <person name="Barry K."/>
            <person name="Lindquist E."/>
            <person name="Hellsten U."/>
            <person name="Deshpande S."/>
            <person name="Wang X."/>
            <person name="Wu X."/>
            <person name="Mitros T."/>
            <person name="Triplett J."/>
            <person name="Yang X."/>
            <person name="Ye C.Y."/>
            <person name="Mauro-Herrera M."/>
            <person name="Wang L."/>
            <person name="Li P."/>
            <person name="Sharma M."/>
            <person name="Sharma R."/>
            <person name="Ronald P.C."/>
            <person name="Panaud O."/>
            <person name="Kellogg E.A."/>
            <person name="Brutnell T.P."/>
            <person name="Doust A.N."/>
            <person name="Tuskan G.A."/>
            <person name="Rokhsar D."/>
            <person name="Devos K.M."/>
        </authorList>
    </citation>
    <scope>NUCLEOTIDE SEQUENCE [LARGE SCALE GENOMIC DNA]</scope>
    <source>
        <strain evidence="2">cv. Yugu1</strain>
    </source>
</reference>
<dbReference type="Gramene" id="KQK94043">
    <property type="protein sequence ID" value="KQK94043"/>
    <property type="gene ID" value="SETIT_027138mg"/>
</dbReference>
<proteinExistence type="predicted"/>
<evidence type="ECO:0000313" key="2">
    <source>
        <dbReference type="Proteomes" id="UP000004995"/>
    </source>
</evidence>
<dbReference type="InParanoid" id="K3ZKN2"/>
<dbReference type="AlphaFoldDB" id="K3ZKN2"/>
<reference evidence="1" key="2">
    <citation type="submission" date="2018-08" db="UniProtKB">
        <authorList>
            <consortium name="EnsemblPlants"/>
        </authorList>
    </citation>
    <scope>IDENTIFICATION</scope>
    <source>
        <strain evidence="1">Yugu1</strain>
    </source>
</reference>
<organism evidence="1 2">
    <name type="scientific">Setaria italica</name>
    <name type="common">Foxtail millet</name>
    <name type="synonym">Panicum italicum</name>
    <dbReference type="NCBI Taxonomy" id="4555"/>
    <lineage>
        <taxon>Eukaryota</taxon>
        <taxon>Viridiplantae</taxon>
        <taxon>Streptophyta</taxon>
        <taxon>Embryophyta</taxon>
        <taxon>Tracheophyta</taxon>
        <taxon>Spermatophyta</taxon>
        <taxon>Magnoliopsida</taxon>
        <taxon>Liliopsida</taxon>
        <taxon>Poales</taxon>
        <taxon>Poaceae</taxon>
        <taxon>PACMAD clade</taxon>
        <taxon>Panicoideae</taxon>
        <taxon>Panicodae</taxon>
        <taxon>Paniceae</taxon>
        <taxon>Cenchrinae</taxon>
        <taxon>Setaria</taxon>
    </lineage>
</organism>
<dbReference type="Proteomes" id="UP000004995">
    <property type="component" value="Unassembled WGS sequence"/>
</dbReference>
<dbReference type="EMBL" id="AGNK02004748">
    <property type="status" value="NOT_ANNOTATED_CDS"/>
    <property type="molecule type" value="Genomic_DNA"/>
</dbReference>
<sequence>MALLATAVPASQEAAAPAPAVEPVCGLLSHGCTDMLCNAACTDIGVGECGTGAQSSICCCLPKPSMAPTPVPTELSSYPSLA</sequence>
<dbReference type="EnsemblPlants" id="KQK94043">
    <property type="protein sequence ID" value="KQK94043"/>
    <property type="gene ID" value="SETIT_027138mg"/>
</dbReference>
<evidence type="ECO:0000313" key="1">
    <source>
        <dbReference type="EnsemblPlants" id="KQK94043"/>
    </source>
</evidence>
<dbReference type="HOGENOM" id="CLU_2562746_0_0_1"/>